<reference evidence="1 2" key="1">
    <citation type="submission" date="2016-07" db="EMBL/GenBank/DDBJ databases">
        <title>Draft genome of a psychrotolerant acidophile Acidithiobacillus ferrivorans strain YL15.</title>
        <authorList>
            <person name="Peng T."/>
            <person name="Ma L."/>
            <person name="Nan M."/>
            <person name="An N."/>
            <person name="Wang M."/>
            <person name="Qiu G."/>
            <person name="Zeng W."/>
        </authorList>
    </citation>
    <scope>NUCLEOTIDE SEQUENCE [LARGE SCALE GENOMIC DNA]</scope>
    <source>
        <strain evidence="1 2">YL15</strain>
    </source>
</reference>
<sequence length="79" mass="8899">MSDEQTPKSPPMSAKAMTTEPSVKIADLIDYGNQLELTDLWQEHKTRLRGYIAKHMILKKAVTARPEQELPHLVTTVIG</sequence>
<dbReference type="RefSeq" id="WP_065412737.1">
    <property type="nucleotide sequence ID" value="NZ_MASQ01000057.1"/>
</dbReference>
<dbReference type="Proteomes" id="UP000093129">
    <property type="component" value="Unassembled WGS sequence"/>
</dbReference>
<protein>
    <submittedName>
        <fullName evidence="1">Uncharacterized protein</fullName>
    </submittedName>
</protein>
<name>A0A1B9C108_9PROT</name>
<proteinExistence type="predicted"/>
<gene>
    <name evidence="1" type="ORF">BBC27_00660</name>
</gene>
<comment type="caution">
    <text evidence="1">The sequence shown here is derived from an EMBL/GenBank/DDBJ whole genome shotgun (WGS) entry which is preliminary data.</text>
</comment>
<evidence type="ECO:0000313" key="1">
    <source>
        <dbReference type="EMBL" id="OCB03647.1"/>
    </source>
</evidence>
<dbReference type="EMBL" id="MASQ01000057">
    <property type="protein sequence ID" value="OCB03647.1"/>
    <property type="molecule type" value="Genomic_DNA"/>
</dbReference>
<evidence type="ECO:0000313" key="2">
    <source>
        <dbReference type="Proteomes" id="UP000093129"/>
    </source>
</evidence>
<dbReference type="AlphaFoldDB" id="A0A1B9C108"/>
<accession>A0A1B9C108</accession>
<organism evidence="1 2">
    <name type="scientific">Acidithiobacillus ferrivorans</name>
    <dbReference type="NCBI Taxonomy" id="160808"/>
    <lineage>
        <taxon>Bacteria</taxon>
        <taxon>Pseudomonadati</taxon>
        <taxon>Pseudomonadota</taxon>
        <taxon>Acidithiobacillia</taxon>
        <taxon>Acidithiobacillales</taxon>
        <taxon>Acidithiobacillaceae</taxon>
        <taxon>Acidithiobacillus</taxon>
    </lineage>
</organism>